<evidence type="ECO:0000313" key="2">
    <source>
        <dbReference type="Proteomes" id="UP000194632"/>
    </source>
</evidence>
<organism evidence="1 2">
    <name type="scientific">Gordonia lacunae</name>
    <dbReference type="NCBI Taxonomy" id="417102"/>
    <lineage>
        <taxon>Bacteria</taxon>
        <taxon>Bacillati</taxon>
        <taxon>Actinomycetota</taxon>
        <taxon>Actinomycetes</taxon>
        <taxon>Mycobacteriales</taxon>
        <taxon>Gordoniaceae</taxon>
        <taxon>Gordonia</taxon>
    </lineage>
</organism>
<dbReference type="EMBL" id="NGFO01000029">
    <property type="protein sequence ID" value="OUC76705.1"/>
    <property type="molecule type" value="Genomic_DNA"/>
</dbReference>
<dbReference type="AlphaFoldDB" id="A0A243Q5L3"/>
<sequence>MTDGSVASSQAVDATVRGPGTVCESTQARRIVINRGHADCAQAVRIISAIPGVGEAAPPDIEGWSCGRDGGYGHLAMSGYMYRCDRGGDQVLSQDDSVPVAANWVDNNDYYRTSDQVDGQSGYYFQSPTGYFACAIIGTPGAASAGCHGQLPSAAPTINQHPDFQTANTIDSLNGEHGQLRQRGDPQYQFISDVKSRVLPYNQPIFVSGYTCTVDRDAGTTCRNFDTGHGFTVNRSTYKLF</sequence>
<proteinExistence type="predicted"/>
<keyword evidence="2" id="KW-1185">Reference proteome</keyword>
<protein>
    <submittedName>
        <fullName evidence="1">Uncharacterized protein</fullName>
    </submittedName>
</protein>
<name>A0A243Q5L3_9ACTN</name>
<gene>
    <name evidence="1" type="ORF">CA982_20900</name>
</gene>
<evidence type="ECO:0000313" key="1">
    <source>
        <dbReference type="EMBL" id="OUC76705.1"/>
    </source>
</evidence>
<accession>A0A243Q5L3</accession>
<comment type="caution">
    <text evidence="1">The sequence shown here is derived from an EMBL/GenBank/DDBJ whole genome shotgun (WGS) entry which is preliminary data.</text>
</comment>
<reference evidence="1 2" key="1">
    <citation type="submission" date="2017-05" db="EMBL/GenBank/DDBJ databases">
        <title>Biotechnological potential of actinobacteria isolated from South African environments.</title>
        <authorList>
            <person name="Le Roes-Hill M."/>
            <person name="Prins A."/>
            <person name="Durrell K.A."/>
        </authorList>
    </citation>
    <scope>NUCLEOTIDE SEQUENCE [LARGE SCALE GENOMIC DNA]</scope>
    <source>
        <strain evidence="1">BS2</strain>
    </source>
</reference>
<dbReference type="Proteomes" id="UP000194632">
    <property type="component" value="Unassembled WGS sequence"/>
</dbReference>
<dbReference type="STRING" id="417102.CA982_20900"/>